<keyword evidence="2" id="KW-1185">Reference proteome</keyword>
<gene>
    <name evidence="1" type="ORF">MESS2_390002</name>
</gene>
<comment type="caution">
    <text evidence="1">The sequence shown here is derived from an EMBL/GenBank/DDBJ whole genome shotgun (WGS) entry which is preliminary data.</text>
</comment>
<dbReference type="AlphaFoldDB" id="M5EPV7"/>
<dbReference type="Proteomes" id="UP000012062">
    <property type="component" value="Unassembled WGS sequence"/>
</dbReference>
<accession>M5EPV7</accession>
<dbReference type="EMBL" id="CAUM01000105">
    <property type="protein sequence ID" value="CCV06784.1"/>
    <property type="molecule type" value="Genomic_DNA"/>
</dbReference>
<protein>
    <submittedName>
        <fullName evidence="1">Uncharacterized protein</fullName>
    </submittedName>
</protein>
<sequence>MAPTCTPSSSHWVVGISPAFKRKPGASNRAGFFNDPAKKNLALPSLFRFLDGSLVVPGVAEIRADIAHRGKLCRELSLSA</sequence>
<evidence type="ECO:0000313" key="1">
    <source>
        <dbReference type="EMBL" id="CCV06784.1"/>
    </source>
</evidence>
<name>M5EPV7_9HYPH</name>
<organism evidence="1 2">
    <name type="scientific">Mesorhizobium metallidurans STM 2683</name>
    <dbReference type="NCBI Taxonomy" id="1297569"/>
    <lineage>
        <taxon>Bacteria</taxon>
        <taxon>Pseudomonadati</taxon>
        <taxon>Pseudomonadota</taxon>
        <taxon>Alphaproteobacteria</taxon>
        <taxon>Hyphomicrobiales</taxon>
        <taxon>Phyllobacteriaceae</taxon>
        <taxon>Mesorhizobium</taxon>
    </lineage>
</organism>
<proteinExistence type="predicted"/>
<reference evidence="1 2" key="1">
    <citation type="submission" date="2013-02" db="EMBL/GenBank/DDBJ databases">
        <authorList>
            <person name="Genoscope - CEA"/>
        </authorList>
    </citation>
    <scope>NUCLEOTIDE SEQUENCE [LARGE SCALE GENOMIC DNA]</scope>
    <source>
        <strain evidence="1 2">STM 2683</strain>
    </source>
</reference>
<evidence type="ECO:0000313" key="2">
    <source>
        <dbReference type="Proteomes" id="UP000012062"/>
    </source>
</evidence>